<name>A0A6I6MNR1_9CAUL</name>
<evidence type="ECO:0000313" key="4">
    <source>
        <dbReference type="EMBL" id="QGZ96329.1"/>
    </source>
</evidence>
<dbReference type="Pfam" id="PF00440">
    <property type="entry name" value="TetR_N"/>
    <property type="match status" value="1"/>
</dbReference>
<feature type="DNA-binding region" description="H-T-H motif" evidence="2">
    <location>
        <begin position="17"/>
        <end position="36"/>
    </location>
</feature>
<dbReference type="SUPFAM" id="SSF46689">
    <property type="entry name" value="Homeodomain-like"/>
    <property type="match status" value="1"/>
</dbReference>
<protein>
    <submittedName>
        <fullName evidence="4">DNA-binding transcriptional repressor AcrR</fullName>
    </submittedName>
</protein>
<evidence type="ECO:0000256" key="1">
    <source>
        <dbReference type="ARBA" id="ARBA00023125"/>
    </source>
</evidence>
<dbReference type="EMBL" id="CP047045">
    <property type="protein sequence ID" value="QGZ96329.1"/>
    <property type="molecule type" value="Genomic_DNA"/>
</dbReference>
<sequence length="172" mass="19425">MEAAFDALALGGIEAVRVDPLAKSLGVTRGSFYWHFKDRAALHAAMLKDWRKRASYQIGSRIENRVSAPDERLRQNLALPKSGPRARRAAAIEFAIRLWSLRDEEAAQAVKHIDHVRLHYYAKLYDELGFSPEESRKRAFLFYATLMGQAIIVTDDQTDVRGELADALLGKL</sequence>
<proteinExistence type="predicted"/>
<dbReference type="InterPro" id="IPR009057">
    <property type="entry name" value="Homeodomain-like_sf"/>
</dbReference>
<reference evidence="5" key="1">
    <citation type="submission" date="2019-12" db="EMBL/GenBank/DDBJ databases">
        <title>Complete genome of Terracaulis silvestris 0127_4.</title>
        <authorList>
            <person name="Vieira S."/>
            <person name="Riedel T."/>
            <person name="Sproer C."/>
            <person name="Pascual J."/>
            <person name="Boedeker C."/>
            <person name="Overmann J."/>
        </authorList>
    </citation>
    <scope>NUCLEOTIDE SEQUENCE [LARGE SCALE GENOMIC DNA]</scope>
    <source>
        <strain evidence="5">0127_4</strain>
    </source>
</reference>
<dbReference type="Gene3D" id="1.10.357.10">
    <property type="entry name" value="Tetracycline Repressor, domain 2"/>
    <property type="match status" value="1"/>
</dbReference>
<dbReference type="KEGG" id="tsv:DSM104635_03187"/>
<keyword evidence="1 2" id="KW-0238">DNA-binding</keyword>
<evidence type="ECO:0000313" key="5">
    <source>
        <dbReference type="Proteomes" id="UP000431269"/>
    </source>
</evidence>
<gene>
    <name evidence="4" type="ORF">DSM104635_03187</name>
</gene>
<dbReference type="GO" id="GO:0003677">
    <property type="term" value="F:DNA binding"/>
    <property type="evidence" value="ECO:0007669"/>
    <property type="project" value="UniProtKB-UniRule"/>
</dbReference>
<dbReference type="InterPro" id="IPR001647">
    <property type="entry name" value="HTH_TetR"/>
</dbReference>
<dbReference type="PROSITE" id="PS50977">
    <property type="entry name" value="HTH_TETR_2"/>
    <property type="match status" value="1"/>
</dbReference>
<accession>A0A6I6MNR1</accession>
<evidence type="ECO:0000259" key="3">
    <source>
        <dbReference type="PROSITE" id="PS50977"/>
    </source>
</evidence>
<dbReference type="Proteomes" id="UP000431269">
    <property type="component" value="Chromosome"/>
</dbReference>
<dbReference type="AlphaFoldDB" id="A0A6I6MNR1"/>
<feature type="domain" description="HTH tetR-type" evidence="3">
    <location>
        <begin position="1"/>
        <end position="54"/>
    </location>
</feature>
<keyword evidence="5" id="KW-1185">Reference proteome</keyword>
<evidence type="ECO:0000256" key="2">
    <source>
        <dbReference type="PROSITE-ProRule" id="PRU00335"/>
    </source>
</evidence>
<organism evidence="4 5">
    <name type="scientific">Terricaulis silvestris</name>
    <dbReference type="NCBI Taxonomy" id="2686094"/>
    <lineage>
        <taxon>Bacteria</taxon>
        <taxon>Pseudomonadati</taxon>
        <taxon>Pseudomonadota</taxon>
        <taxon>Alphaproteobacteria</taxon>
        <taxon>Caulobacterales</taxon>
        <taxon>Caulobacteraceae</taxon>
        <taxon>Terricaulis</taxon>
    </lineage>
</organism>